<dbReference type="AlphaFoldDB" id="A0A1I7W7L3"/>
<accession>A0A1I7W7L3</accession>
<dbReference type="WBParaSite" id="Hba_00608">
    <property type="protein sequence ID" value="Hba_00608"/>
    <property type="gene ID" value="Hba_00608"/>
</dbReference>
<evidence type="ECO:0000313" key="3">
    <source>
        <dbReference type="WBParaSite" id="Hba_00608"/>
    </source>
</evidence>
<keyword evidence="2" id="KW-1185">Reference proteome</keyword>
<feature type="transmembrane region" description="Helical" evidence="1">
    <location>
        <begin position="12"/>
        <end position="31"/>
    </location>
</feature>
<reference evidence="3" key="1">
    <citation type="submission" date="2016-11" db="UniProtKB">
        <authorList>
            <consortium name="WormBaseParasite"/>
        </authorList>
    </citation>
    <scope>IDENTIFICATION</scope>
</reference>
<sequence length="34" mass="3905">MSKSKGLVSHLKLEIALSVYFLNYIISHISVEHF</sequence>
<evidence type="ECO:0000256" key="1">
    <source>
        <dbReference type="SAM" id="Phobius"/>
    </source>
</evidence>
<evidence type="ECO:0000313" key="2">
    <source>
        <dbReference type="Proteomes" id="UP000095283"/>
    </source>
</evidence>
<keyword evidence="1" id="KW-1133">Transmembrane helix</keyword>
<dbReference type="Proteomes" id="UP000095283">
    <property type="component" value="Unplaced"/>
</dbReference>
<protein>
    <submittedName>
        <fullName evidence="3">Uncharacterized protein</fullName>
    </submittedName>
</protein>
<keyword evidence="1" id="KW-0812">Transmembrane</keyword>
<name>A0A1I7W7L3_HETBA</name>
<keyword evidence="1" id="KW-0472">Membrane</keyword>
<organism evidence="2 3">
    <name type="scientific">Heterorhabditis bacteriophora</name>
    <name type="common">Entomopathogenic nematode worm</name>
    <dbReference type="NCBI Taxonomy" id="37862"/>
    <lineage>
        <taxon>Eukaryota</taxon>
        <taxon>Metazoa</taxon>
        <taxon>Ecdysozoa</taxon>
        <taxon>Nematoda</taxon>
        <taxon>Chromadorea</taxon>
        <taxon>Rhabditida</taxon>
        <taxon>Rhabditina</taxon>
        <taxon>Rhabditomorpha</taxon>
        <taxon>Strongyloidea</taxon>
        <taxon>Heterorhabditidae</taxon>
        <taxon>Heterorhabditis</taxon>
    </lineage>
</organism>
<proteinExistence type="predicted"/>